<accession>A0A919XT29</accession>
<dbReference type="InterPro" id="IPR049730">
    <property type="entry name" value="SNF2/RAD54-like_C"/>
</dbReference>
<dbReference type="PROSITE" id="PS51194">
    <property type="entry name" value="HELICASE_CTER"/>
    <property type="match status" value="1"/>
</dbReference>
<dbReference type="Pfam" id="PF00271">
    <property type="entry name" value="Helicase_C"/>
    <property type="match status" value="1"/>
</dbReference>
<evidence type="ECO:0000259" key="3">
    <source>
        <dbReference type="PROSITE" id="PS51192"/>
    </source>
</evidence>
<name>A0A919XT29_9BACL</name>
<keyword evidence="5" id="KW-0547">Nucleotide-binding</keyword>
<gene>
    <name evidence="5" type="ORF">J41TS12_27820</name>
</gene>
<dbReference type="Gene3D" id="3.40.50.300">
    <property type="entry name" value="P-loop containing nucleotide triphosphate hydrolases"/>
    <property type="match status" value="1"/>
</dbReference>
<proteinExistence type="predicted"/>
<keyword evidence="2" id="KW-0175">Coiled coil</keyword>
<protein>
    <submittedName>
        <fullName evidence="5">ATP-dependent helicase</fullName>
    </submittedName>
</protein>
<feature type="domain" description="Helicase C-terminal" evidence="4">
    <location>
        <begin position="876"/>
        <end position="1032"/>
    </location>
</feature>
<feature type="domain" description="Helicase ATP-binding" evidence="3">
    <location>
        <begin position="591"/>
        <end position="752"/>
    </location>
</feature>
<evidence type="ECO:0000259" key="4">
    <source>
        <dbReference type="PROSITE" id="PS51194"/>
    </source>
</evidence>
<dbReference type="GO" id="GO:0016787">
    <property type="term" value="F:hydrolase activity"/>
    <property type="evidence" value="ECO:0007669"/>
    <property type="project" value="UniProtKB-KW"/>
</dbReference>
<keyword evidence="6" id="KW-1185">Reference proteome</keyword>
<dbReference type="InterPro" id="IPR001650">
    <property type="entry name" value="Helicase_C-like"/>
</dbReference>
<dbReference type="FunFam" id="3.40.50.300:FF:000533">
    <property type="entry name" value="Helicase, Snf2 family"/>
    <property type="match status" value="1"/>
</dbReference>
<dbReference type="GO" id="GO:0005524">
    <property type="term" value="F:ATP binding"/>
    <property type="evidence" value="ECO:0007669"/>
    <property type="project" value="InterPro"/>
</dbReference>
<feature type="coiled-coil region" evidence="2">
    <location>
        <begin position="254"/>
        <end position="281"/>
    </location>
</feature>
<dbReference type="SMART" id="SM00487">
    <property type="entry name" value="DEXDc"/>
    <property type="match status" value="1"/>
</dbReference>
<evidence type="ECO:0000256" key="2">
    <source>
        <dbReference type="SAM" id="Coils"/>
    </source>
</evidence>
<dbReference type="InterPro" id="IPR038718">
    <property type="entry name" value="SNF2-like_sf"/>
</dbReference>
<comment type="caution">
    <text evidence="5">The sequence shown here is derived from an EMBL/GenBank/DDBJ whole genome shotgun (WGS) entry which is preliminary data.</text>
</comment>
<dbReference type="InterPro" id="IPR000330">
    <property type="entry name" value="SNF2_N"/>
</dbReference>
<dbReference type="SUPFAM" id="SSF52540">
    <property type="entry name" value="P-loop containing nucleoside triphosphate hydrolases"/>
    <property type="match status" value="2"/>
</dbReference>
<dbReference type="AlphaFoldDB" id="A0A919XT29"/>
<dbReference type="Pfam" id="PF12419">
    <property type="entry name" value="DUF3670"/>
    <property type="match status" value="1"/>
</dbReference>
<dbReference type="EMBL" id="BORR01000009">
    <property type="protein sequence ID" value="GIO37921.1"/>
    <property type="molecule type" value="Genomic_DNA"/>
</dbReference>
<evidence type="ECO:0000313" key="6">
    <source>
        <dbReference type="Proteomes" id="UP000681162"/>
    </source>
</evidence>
<dbReference type="Gene3D" id="3.40.50.10810">
    <property type="entry name" value="Tandem AAA-ATPase domain"/>
    <property type="match status" value="1"/>
</dbReference>
<keyword evidence="5" id="KW-0347">Helicase</keyword>
<dbReference type="InterPro" id="IPR027417">
    <property type="entry name" value="P-loop_NTPase"/>
</dbReference>
<dbReference type="Pfam" id="PF00176">
    <property type="entry name" value="SNF2-rel_dom"/>
    <property type="match status" value="1"/>
</dbReference>
<evidence type="ECO:0000256" key="1">
    <source>
        <dbReference type="ARBA" id="ARBA00022801"/>
    </source>
</evidence>
<dbReference type="GO" id="GO:0004386">
    <property type="term" value="F:helicase activity"/>
    <property type="evidence" value="ECO:0007669"/>
    <property type="project" value="UniProtKB-KW"/>
</dbReference>
<dbReference type="PANTHER" id="PTHR10799">
    <property type="entry name" value="SNF2/RAD54 HELICASE FAMILY"/>
    <property type="match status" value="1"/>
</dbReference>
<evidence type="ECO:0000313" key="5">
    <source>
        <dbReference type="EMBL" id="GIO37921.1"/>
    </source>
</evidence>
<dbReference type="SMART" id="SM00490">
    <property type="entry name" value="HELICc"/>
    <property type="match status" value="1"/>
</dbReference>
<dbReference type="RefSeq" id="WP_212940139.1">
    <property type="nucleotide sequence ID" value="NZ_BORR01000009.1"/>
</dbReference>
<dbReference type="PROSITE" id="PS51192">
    <property type="entry name" value="HELICASE_ATP_BIND_1"/>
    <property type="match status" value="1"/>
</dbReference>
<dbReference type="Proteomes" id="UP000681162">
    <property type="component" value="Unassembled WGS sequence"/>
</dbReference>
<keyword evidence="5" id="KW-0067">ATP-binding</keyword>
<dbReference type="InterPro" id="IPR014001">
    <property type="entry name" value="Helicase_ATP-bd"/>
</dbReference>
<dbReference type="CDD" id="cd18793">
    <property type="entry name" value="SF2_C_SNF"/>
    <property type="match status" value="1"/>
</dbReference>
<reference evidence="5 6" key="1">
    <citation type="submission" date="2021-03" db="EMBL/GenBank/DDBJ databases">
        <title>Antimicrobial resistance genes in bacteria isolated from Japanese honey, and their potential for conferring macrolide and lincosamide resistance in the American foulbrood pathogen Paenibacillus larvae.</title>
        <authorList>
            <person name="Okamoto M."/>
            <person name="Kumagai M."/>
            <person name="Kanamori H."/>
            <person name="Takamatsu D."/>
        </authorList>
    </citation>
    <scope>NUCLEOTIDE SEQUENCE [LARGE SCALE GENOMIC DNA]</scope>
    <source>
        <strain evidence="5 6">J41TS12</strain>
    </source>
</reference>
<organism evidence="5 6">
    <name type="scientific">Paenibacillus antibioticophila</name>
    <dbReference type="NCBI Taxonomy" id="1274374"/>
    <lineage>
        <taxon>Bacteria</taxon>
        <taxon>Bacillati</taxon>
        <taxon>Bacillota</taxon>
        <taxon>Bacilli</taxon>
        <taxon>Bacillales</taxon>
        <taxon>Paenibacillaceae</taxon>
        <taxon>Paenibacillus</taxon>
    </lineage>
</organism>
<dbReference type="InterPro" id="IPR022138">
    <property type="entry name" value="DUF3670"/>
</dbReference>
<keyword evidence="1" id="KW-0378">Hydrolase</keyword>
<sequence length="1053" mass="117570">MNQRLYGIWLGEVMFCFSGEISEMKVDAWTAAIRPLEPVQGLRPFQHAALRLAEVRYPVYGGRKWSGAGERRGLIGRTLEGVALPVAETWQLLLNWDESYYRSKGIQPGGEFEYWSIAAQFALSLLAKGGIAPGIRAGASPLGRRRTNQSSAAAEWGPELKGDDLDRFHSLAASMPPIALAAVQSTAEEGSLEERQAAVLRSFLTAMIDRETRLAVGELGRKLNPARAGYSRGYSPLAELWWNHLLSASIPPDIQGSSAEIEQLTAEIERAQGKRKHHGQEGIEADHDDGLEPGSIRLCLRIEPLAERGDELAEDRSLLRWRLSCWGEGVEDPAVLLPAGIIWSYPEPDMVLRGRRYKNIQRSLLIRLAKAAEFSRELEELLASPRPEALTLRPEDVYHFLRRSVAPLRKHGVTVQMPSRWTGEGRRSAGVKIKALNWKAASASANSMDHGSWREAQGLGVQQLISFEIEALLDGEPLSREELAKLAASKSPLVWFRGEWIEIDIKELRQVLKLLKKQEHGEMSFREFMALAAGTESLLPEGLQVEHVEVEGMLAAFLEGGVLHASSPRPVPESLNGTLRPYQERGFQWLAAMRELGFGALLADDMGLGKTVQVITELLDGQRESSEPSLIICPTSLLGNWQREIARFAPGLRLYIHHGGDRLHEERFIKACRSSDIVLTTYQLAGRDAKDLRDMEWRTIVLDEAQYIKNFGTKQAQSVMKLQAPQRIAMTGTPVENRLSELWSIFQFLNPGYLGTHAAFRARYGSAADSPGGELEKLRKLVAPFLMRRLKSDPDIRKDLPEKIELKSYCSLTAEQAVLYEAVTQELISSLDGMSGIARKGHVLSSLTRLKQICDHPQLAPGRGRAGGGRSGKLDRLYELLDLIMDNGEAALIFTQYVQMGELLKERLAERYGEHPGFLHGGMPRRERDELVEAFQKGTGAPIFVLSLKAGGVGLNLTRANHVIHYDRWWNPAVENQATDRVFRIGQRKNVEVHKLITQGTLEERIDELIERKKALSEQVVGAGEQWLTEMSDQELADLIMLQTGGYLEVDRK</sequence>
<feature type="coiled-coil region" evidence="2">
    <location>
        <begin position="999"/>
        <end position="1026"/>
    </location>
</feature>
<dbReference type="CDD" id="cd18012">
    <property type="entry name" value="DEXQc_arch_SWI2_SNF2"/>
    <property type="match status" value="1"/>
</dbReference>